<gene>
    <name evidence="8" type="ORF">MBUL_00835</name>
</gene>
<evidence type="ECO:0000256" key="3">
    <source>
        <dbReference type="ARBA" id="ARBA00022692"/>
    </source>
</evidence>
<dbReference type="EMBL" id="LR743504">
    <property type="protein sequence ID" value="CAA2100764.1"/>
    <property type="molecule type" value="Genomic_DNA"/>
</dbReference>
<evidence type="ECO:0000256" key="2">
    <source>
        <dbReference type="ARBA" id="ARBA00022475"/>
    </source>
</evidence>
<feature type="transmembrane region" description="Helical" evidence="7">
    <location>
        <begin position="247"/>
        <end position="267"/>
    </location>
</feature>
<evidence type="ECO:0000256" key="6">
    <source>
        <dbReference type="SAM" id="MobiDB-lite"/>
    </source>
</evidence>
<dbReference type="PANTHER" id="PTHR30250:SF11">
    <property type="entry name" value="O-ANTIGEN TRANSPORTER-RELATED"/>
    <property type="match status" value="1"/>
</dbReference>
<evidence type="ECO:0000256" key="1">
    <source>
        <dbReference type="ARBA" id="ARBA00004651"/>
    </source>
</evidence>
<feature type="transmembrane region" description="Helical" evidence="7">
    <location>
        <begin position="357"/>
        <end position="377"/>
    </location>
</feature>
<feature type="transmembrane region" description="Helical" evidence="7">
    <location>
        <begin position="288"/>
        <end position="308"/>
    </location>
</feature>
<dbReference type="PANTHER" id="PTHR30250">
    <property type="entry name" value="PST FAMILY PREDICTED COLANIC ACID TRANSPORTER"/>
    <property type="match status" value="1"/>
</dbReference>
<feature type="transmembrane region" description="Helical" evidence="7">
    <location>
        <begin position="328"/>
        <end position="350"/>
    </location>
</feature>
<evidence type="ECO:0000256" key="4">
    <source>
        <dbReference type="ARBA" id="ARBA00022989"/>
    </source>
</evidence>
<comment type="subcellular location">
    <subcellularLocation>
        <location evidence="1">Cell membrane</location>
        <topology evidence="1">Multi-pass membrane protein</topology>
    </subcellularLocation>
</comment>
<feature type="transmembrane region" description="Helical" evidence="7">
    <location>
        <begin position="171"/>
        <end position="193"/>
    </location>
</feature>
<dbReference type="InterPro" id="IPR050833">
    <property type="entry name" value="Poly_Biosynth_Transport"/>
</dbReference>
<keyword evidence="4 7" id="KW-1133">Transmembrane helix</keyword>
<protein>
    <submittedName>
        <fullName evidence="8">Uncharacterized protein</fullName>
    </submittedName>
</protein>
<evidence type="ECO:0000256" key="5">
    <source>
        <dbReference type="ARBA" id="ARBA00023136"/>
    </source>
</evidence>
<reference evidence="8" key="1">
    <citation type="submission" date="2019-12" db="EMBL/GenBank/DDBJ databases">
        <authorList>
            <person name="Cremers G."/>
        </authorList>
    </citation>
    <scope>NUCLEOTIDE SEQUENCE</scope>
    <source>
        <strain evidence="8">Mbul1</strain>
    </source>
</reference>
<accession>A0A679INQ9</accession>
<organism evidence="8">
    <name type="scientific">Methylobacterium bullatum</name>
    <dbReference type="NCBI Taxonomy" id="570505"/>
    <lineage>
        <taxon>Bacteria</taxon>
        <taxon>Pseudomonadati</taxon>
        <taxon>Pseudomonadota</taxon>
        <taxon>Alphaproteobacteria</taxon>
        <taxon>Hyphomicrobiales</taxon>
        <taxon>Methylobacteriaceae</taxon>
        <taxon>Methylobacterium</taxon>
    </lineage>
</organism>
<feature type="transmembrane region" description="Helical" evidence="7">
    <location>
        <begin position="83"/>
        <end position="105"/>
    </location>
</feature>
<evidence type="ECO:0000256" key="7">
    <source>
        <dbReference type="SAM" id="Phobius"/>
    </source>
</evidence>
<keyword evidence="2" id="KW-1003">Cell membrane</keyword>
<dbReference type="AlphaFoldDB" id="A0A679INQ9"/>
<feature type="transmembrane region" description="Helical" evidence="7">
    <location>
        <begin position="40"/>
        <end position="63"/>
    </location>
</feature>
<keyword evidence="3 7" id="KW-0812">Transmembrane</keyword>
<evidence type="ECO:0000313" key="8">
    <source>
        <dbReference type="EMBL" id="CAA2100764.1"/>
    </source>
</evidence>
<feature type="transmembrane region" description="Helical" evidence="7">
    <location>
        <begin position="111"/>
        <end position="128"/>
    </location>
</feature>
<name>A0A679INQ9_9HYPH</name>
<feature type="transmembrane region" description="Helical" evidence="7">
    <location>
        <begin position="214"/>
        <end position="241"/>
    </location>
</feature>
<feature type="transmembrane region" description="Helical" evidence="7">
    <location>
        <begin position="12"/>
        <end position="34"/>
    </location>
</feature>
<sequence length="461" mass="49001">MLARARAARIAWPLIDQGVASLGNFLFTIALARTLPPQEYGAFALLFGILMILYTVMASVLFYPMSVLADPADRDRIGELMSVSFILLVGLCVPAGLVLAVTAFLIGRPDLIAALLVYFLVWQVQEAFRRYLFVELRFGAAVPGEIVSYMGQILIALWLALRGDLTLETALYAMTVTSAAAAVLQGIQVGFSLRRHAMIRIRTVALEFWRLGGWALANNLCAALRVQFLFWFLAALSGAALPALLQAGFNIVNLLNPLMIGLGNVILQVSSRAHAGGKAEAWRATHPLALSGMPIVIVFLAAILAFPHEVLGLIYGAHSPYADIATPVRLLAIAALAAFVTDIVCAYFHGVSQAKQALIVNAAGAVATIPIAIPLIIGFGLNGACIALCLANAVRLVVLHLLFTRMIATDTADASSGRVRDQAVPARSADDPGEAMPAPEPIPVGADRDAGDFSRATALGR</sequence>
<dbReference type="GO" id="GO:0005886">
    <property type="term" value="C:plasma membrane"/>
    <property type="evidence" value="ECO:0007669"/>
    <property type="project" value="UniProtKB-SubCell"/>
</dbReference>
<feature type="transmembrane region" description="Helical" evidence="7">
    <location>
        <begin position="383"/>
        <end position="403"/>
    </location>
</feature>
<proteinExistence type="predicted"/>
<feature type="region of interest" description="Disordered" evidence="6">
    <location>
        <begin position="418"/>
        <end position="450"/>
    </location>
</feature>
<keyword evidence="5 7" id="KW-0472">Membrane</keyword>
<feature type="transmembrane region" description="Helical" evidence="7">
    <location>
        <begin position="140"/>
        <end position="159"/>
    </location>
</feature>